<gene>
    <name evidence="1" type="ORF">NCTC10418_03305</name>
</gene>
<organism evidence="1 2">
    <name type="scientific">Escherichia coli</name>
    <dbReference type="NCBI Taxonomy" id="562"/>
    <lineage>
        <taxon>Bacteria</taxon>
        <taxon>Pseudomonadati</taxon>
        <taxon>Pseudomonadota</taxon>
        <taxon>Gammaproteobacteria</taxon>
        <taxon>Enterobacterales</taxon>
        <taxon>Enterobacteriaceae</taxon>
        <taxon>Escherichia</taxon>
    </lineage>
</organism>
<evidence type="ECO:0000313" key="2">
    <source>
        <dbReference type="Proteomes" id="UP000255460"/>
    </source>
</evidence>
<name>A0A085P158_ECOLX</name>
<reference evidence="1 2" key="1">
    <citation type="submission" date="2018-06" db="EMBL/GenBank/DDBJ databases">
        <authorList>
            <consortium name="Pathogen Informatics"/>
            <person name="Doyle S."/>
        </authorList>
    </citation>
    <scope>NUCLEOTIDE SEQUENCE [LARGE SCALE GENOMIC DNA]</scope>
    <source>
        <strain evidence="1 2">NCTC10418</strain>
    </source>
</reference>
<dbReference type="Pfam" id="PF23982">
    <property type="entry name" value="XM1_gp53_minor_capsid"/>
    <property type="match status" value="1"/>
</dbReference>
<protein>
    <submittedName>
        <fullName evidence="1">Putative phage related protein</fullName>
    </submittedName>
</protein>
<dbReference type="AlphaFoldDB" id="A0A085P158"/>
<sequence length="168" mass="17796">MNNVFLYRMPVGIAGAVSRPQDLTVEPVVLKSDNAFAAYGLAGKYDDDGFFVPLADGDTADKVKGIYVRPYPTTSQPDMVRQVGTGKNFPGDAMKRGYVTVNLGSDFDASTIKKGDPVYVVVSTDESIKVPLGGFMATSVSGKNVVLTNAEFTGAGDADGNAEISWKI</sequence>
<dbReference type="Proteomes" id="UP000255460">
    <property type="component" value="Unassembled WGS sequence"/>
</dbReference>
<accession>A0A085P158</accession>
<dbReference type="InterPro" id="IPR056914">
    <property type="entry name" value="Gp53-like"/>
</dbReference>
<dbReference type="EMBL" id="UFZQ01000001">
    <property type="protein sequence ID" value="STE85684.1"/>
    <property type="molecule type" value="Genomic_DNA"/>
</dbReference>
<proteinExistence type="predicted"/>
<dbReference type="RefSeq" id="WP_001066731.1">
    <property type="nucleotide sequence ID" value="NZ_AP025682.1"/>
</dbReference>
<evidence type="ECO:0000313" key="1">
    <source>
        <dbReference type="EMBL" id="STE85684.1"/>
    </source>
</evidence>